<keyword evidence="9" id="KW-0723">Serine/threonine-protein kinase</keyword>
<evidence type="ECO:0000313" key="10">
    <source>
        <dbReference type="Proteomes" id="UP000326354"/>
    </source>
</evidence>
<dbReference type="Proteomes" id="UP000326354">
    <property type="component" value="Chromosome"/>
</dbReference>
<protein>
    <recommendedName>
        <fullName evidence="1">non-specific serine/threonine protein kinase</fullName>
        <ecNumber evidence="1">2.7.11.1</ecNumber>
    </recommendedName>
</protein>
<feature type="domain" description="Protein kinase" evidence="8">
    <location>
        <begin position="8"/>
        <end position="272"/>
    </location>
</feature>
<dbReference type="OrthoDB" id="6111975at2"/>
<keyword evidence="5" id="KW-0067">ATP-binding</keyword>
<dbReference type="SUPFAM" id="SSF48452">
    <property type="entry name" value="TPR-like"/>
    <property type="match status" value="1"/>
</dbReference>
<evidence type="ECO:0000256" key="4">
    <source>
        <dbReference type="ARBA" id="ARBA00022777"/>
    </source>
</evidence>
<keyword evidence="7" id="KW-0472">Membrane</keyword>
<evidence type="ECO:0000256" key="3">
    <source>
        <dbReference type="ARBA" id="ARBA00022741"/>
    </source>
</evidence>
<proteinExistence type="predicted"/>
<dbReference type="GO" id="GO:0004674">
    <property type="term" value="F:protein serine/threonine kinase activity"/>
    <property type="evidence" value="ECO:0007669"/>
    <property type="project" value="UniProtKB-KW"/>
</dbReference>
<keyword evidence="6" id="KW-0802">TPR repeat</keyword>
<keyword evidence="7" id="KW-0812">Transmembrane</keyword>
<name>A0A5S9IT27_UABAM</name>
<accession>A0A5S9IT27</accession>
<dbReference type="SUPFAM" id="SSF56112">
    <property type="entry name" value="Protein kinase-like (PK-like)"/>
    <property type="match status" value="1"/>
</dbReference>
<dbReference type="Pfam" id="PF13181">
    <property type="entry name" value="TPR_8"/>
    <property type="match status" value="1"/>
</dbReference>
<evidence type="ECO:0000256" key="5">
    <source>
        <dbReference type="ARBA" id="ARBA00022840"/>
    </source>
</evidence>
<feature type="repeat" description="TPR" evidence="6">
    <location>
        <begin position="493"/>
        <end position="526"/>
    </location>
</feature>
<dbReference type="KEGG" id="uam:UABAM_04511"/>
<evidence type="ECO:0000256" key="7">
    <source>
        <dbReference type="SAM" id="Phobius"/>
    </source>
</evidence>
<dbReference type="PANTHER" id="PTHR43671">
    <property type="entry name" value="SERINE/THREONINE-PROTEIN KINASE NEK"/>
    <property type="match status" value="1"/>
</dbReference>
<dbReference type="PROSITE" id="PS50011">
    <property type="entry name" value="PROTEIN_KINASE_DOM"/>
    <property type="match status" value="1"/>
</dbReference>
<evidence type="ECO:0000256" key="1">
    <source>
        <dbReference type="ARBA" id="ARBA00012513"/>
    </source>
</evidence>
<dbReference type="AlphaFoldDB" id="A0A5S9IT27"/>
<dbReference type="SMART" id="SM00220">
    <property type="entry name" value="S_TKc"/>
    <property type="match status" value="1"/>
</dbReference>
<feature type="repeat" description="TPR" evidence="6">
    <location>
        <begin position="458"/>
        <end position="491"/>
    </location>
</feature>
<feature type="transmembrane region" description="Helical" evidence="7">
    <location>
        <begin position="293"/>
        <end position="314"/>
    </location>
</feature>
<keyword evidence="10" id="KW-1185">Reference proteome</keyword>
<evidence type="ECO:0000313" key="9">
    <source>
        <dbReference type="EMBL" id="BBM86125.1"/>
    </source>
</evidence>
<dbReference type="Gene3D" id="1.10.510.10">
    <property type="entry name" value="Transferase(Phosphotransferase) domain 1"/>
    <property type="match status" value="1"/>
</dbReference>
<dbReference type="PROSITE" id="PS50293">
    <property type="entry name" value="TPR_REGION"/>
    <property type="match status" value="1"/>
</dbReference>
<dbReference type="Pfam" id="PF00069">
    <property type="entry name" value="Pkinase"/>
    <property type="match status" value="1"/>
</dbReference>
<feature type="repeat" description="TPR" evidence="6">
    <location>
        <begin position="527"/>
        <end position="560"/>
    </location>
</feature>
<dbReference type="InterPro" id="IPR019734">
    <property type="entry name" value="TPR_rpt"/>
</dbReference>
<dbReference type="CDD" id="cd14014">
    <property type="entry name" value="STKc_PknB_like"/>
    <property type="match status" value="1"/>
</dbReference>
<dbReference type="InterPro" id="IPR000719">
    <property type="entry name" value="Prot_kinase_dom"/>
</dbReference>
<dbReference type="InterPro" id="IPR011009">
    <property type="entry name" value="Kinase-like_dom_sf"/>
</dbReference>
<evidence type="ECO:0000256" key="6">
    <source>
        <dbReference type="PROSITE-ProRule" id="PRU00339"/>
    </source>
</evidence>
<feature type="repeat" description="TPR" evidence="6">
    <location>
        <begin position="359"/>
        <end position="392"/>
    </location>
</feature>
<dbReference type="Gene3D" id="1.25.40.10">
    <property type="entry name" value="Tetratricopeptide repeat domain"/>
    <property type="match status" value="4"/>
</dbReference>
<dbReference type="RefSeq" id="WP_151970199.1">
    <property type="nucleotide sequence ID" value="NZ_AP019860.1"/>
</dbReference>
<sequence>MKLLNKRYKIQKVFGQGGMGRVYLAEDIQTQEMVAVKECIVHGKDPEQTIRRIQREYFFLTKLEHPNLVKALDIFCWRNNYYLVMECIAGITLSQFIREKPNSIDFTKQLEIAKQLCSVVAAINQQGVIHRDLKPSNIILQGDNLTPRLLDLGIAKSINRELATITNMESIVGTPSYMSPEQIDHRLKVEKNTDVFCLGVVLYQFFSWLPQSPFYAGSAIATLDKIVHLELPPLFSDTSDIQYLRVSGMISLALRKSCEDRLDSADTMLEMLRGSAEIDGEQTKDEPVVAKNYMGVIVALIVFVISFGLYHYFYQVYPTVQHNKLYEAQYKKAIIYEEQKDFAKAIEEYTKLLEMKSSSHVYKKIGDCYLESRNYARAIENWQSALSLETNLAMKEDLEIATEVAFFVIYKDSQKTSYNDIQKARKLFDQAIDYGTQKKYGESLALLQEVVSLYPKAIDTYYAKAQLHYRLRQYKQAIISIKNFIQLKPQDDRNAYGLQGLCYFSLARYTQALSYYNKAIEANPDRAENYNNRGYLYATLGQYEKALVDCHKAIYIDSAQQQFHNSLAFIYNNLGFYERATQEVEISLKINPNNAIAYLHKAVSNYQLGKRNKALEYFQRAAKSMSHSELQKRYKVHKNSKLNDSNERMWRFFPRSEVDGYSEKNFER</sequence>
<dbReference type="SUPFAM" id="SSF81901">
    <property type="entry name" value="HCP-like"/>
    <property type="match status" value="1"/>
</dbReference>
<dbReference type="Pfam" id="PF13432">
    <property type="entry name" value="TPR_16"/>
    <property type="match status" value="2"/>
</dbReference>
<dbReference type="EMBL" id="AP019860">
    <property type="protein sequence ID" value="BBM86125.1"/>
    <property type="molecule type" value="Genomic_DNA"/>
</dbReference>
<gene>
    <name evidence="9" type="ORF">UABAM_04511</name>
</gene>
<keyword evidence="7" id="KW-1133">Transmembrane helix</keyword>
<keyword evidence="4 9" id="KW-0418">Kinase</keyword>
<dbReference type="InterPro" id="IPR011990">
    <property type="entry name" value="TPR-like_helical_dom_sf"/>
</dbReference>
<keyword evidence="3" id="KW-0547">Nucleotide-binding</keyword>
<dbReference type="InterPro" id="IPR008271">
    <property type="entry name" value="Ser/Thr_kinase_AS"/>
</dbReference>
<dbReference type="InterPro" id="IPR050660">
    <property type="entry name" value="NEK_Ser/Thr_kinase"/>
</dbReference>
<dbReference type="EC" id="2.7.11.1" evidence="1"/>
<keyword evidence="2" id="KW-0808">Transferase</keyword>
<dbReference type="SMART" id="SM00028">
    <property type="entry name" value="TPR"/>
    <property type="match status" value="8"/>
</dbReference>
<dbReference type="PROSITE" id="PS00108">
    <property type="entry name" value="PROTEIN_KINASE_ST"/>
    <property type="match status" value="1"/>
</dbReference>
<dbReference type="PANTHER" id="PTHR43671:SF13">
    <property type="entry name" value="SERINE_THREONINE-PROTEIN KINASE NEK2"/>
    <property type="match status" value="1"/>
</dbReference>
<feature type="repeat" description="TPR" evidence="6">
    <location>
        <begin position="561"/>
        <end position="594"/>
    </location>
</feature>
<dbReference type="Pfam" id="PF00515">
    <property type="entry name" value="TPR_1"/>
    <property type="match status" value="2"/>
</dbReference>
<organism evidence="9 10">
    <name type="scientific">Uabimicrobium amorphum</name>
    <dbReference type="NCBI Taxonomy" id="2596890"/>
    <lineage>
        <taxon>Bacteria</taxon>
        <taxon>Pseudomonadati</taxon>
        <taxon>Planctomycetota</taxon>
        <taxon>Candidatus Uabimicrobiia</taxon>
        <taxon>Candidatus Uabimicrobiales</taxon>
        <taxon>Candidatus Uabimicrobiaceae</taxon>
        <taxon>Candidatus Uabimicrobium</taxon>
    </lineage>
</organism>
<evidence type="ECO:0000259" key="8">
    <source>
        <dbReference type="PROSITE" id="PS50011"/>
    </source>
</evidence>
<dbReference type="PROSITE" id="PS50005">
    <property type="entry name" value="TPR"/>
    <property type="match status" value="5"/>
</dbReference>
<evidence type="ECO:0000256" key="2">
    <source>
        <dbReference type="ARBA" id="ARBA00022679"/>
    </source>
</evidence>
<reference evidence="9 10" key="1">
    <citation type="submission" date="2019-08" db="EMBL/GenBank/DDBJ databases">
        <title>Complete genome sequence of Candidatus Uab amorphum.</title>
        <authorList>
            <person name="Shiratori T."/>
            <person name="Suzuki S."/>
            <person name="Kakizawa Y."/>
            <person name="Ishida K."/>
        </authorList>
    </citation>
    <scope>NUCLEOTIDE SEQUENCE [LARGE SCALE GENOMIC DNA]</scope>
    <source>
        <strain evidence="9 10">SRT547</strain>
    </source>
</reference>
<dbReference type="GO" id="GO:0005524">
    <property type="term" value="F:ATP binding"/>
    <property type="evidence" value="ECO:0007669"/>
    <property type="project" value="UniProtKB-KW"/>
</dbReference>